<evidence type="ECO:0000313" key="8">
    <source>
        <dbReference type="EMBL" id="MDV6226503.1"/>
    </source>
</evidence>
<dbReference type="InterPro" id="IPR002491">
    <property type="entry name" value="ABC_transptr_periplasmic_BD"/>
</dbReference>
<evidence type="ECO:0000313" key="9">
    <source>
        <dbReference type="Proteomes" id="UP001185659"/>
    </source>
</evidence>
<dbReference type="Pfam" id="PF01497">
    <property type="entry name" value="Peripla_BP_2"/>
    <property type="match status" value="1"/>
</dbReference>
<sequence length="304" mass="32741">MKRLLIPLLTLALSAVSGAALAGNVQHAMGRTTTPDNPQRIVVLTTEGTEAVLALGIKPVGAANGRAVNARGSVWYAHVADRLDGVEPLGEERAVNLEQIAALEPDLILGNRQRHEGVYDQLSAIAPTVLSNRLRGDWRKNFELYAEALGRKDEGAAVLAAFDKRVAELSDALGAQKDETLSVIRFMPGQIRIYQRDSFSGDVLARLGIARPELQQEDSFVLKVGKESIPDMDGDRLVHFTYESGDGKATALARDIASDPLWQSLKAVQAGSVHAVDDVIWNTAGGILAAERMLDDVAKIYGVD</sequence>
<evidence type="ECO:0000259" key="7">
    <source>
        <dbReference type="PROSITE" id="PS50983"/>
    </source>
</evidence>
<dbReference type="PROSITE" id="PS50983">
    <property type="entry name" value="FE_B12_PBP"/>
    <property type="match status" value="1"/>
</dbReference>
<dbReference type="PANTHER" id="PTHR30532">
    <property type="entry name" value="IRON III DICITRATE-BINDING PERIPLASMIC PROTEIN"/>
    <property type="match status" value="1"/>
</dbReference>
<evidence type="ECO:0000256" key="1">
    <source>
        <dbReference type="ARBA" id="ARBA00004196"/>
    </source>
</evidence>
<dbReference type="SUPFAM" id="SSF53807">
    <property type="entry name" value="Helical backbone' metal receptor"/>
    <property type="match status" value="1"/>
</dbReference>
<keyword evidence="4" id="KW-0410">Iron transport</keyword>
<dbReference type="EMBL" id="JAWLIP010000003">
    <property type="protein sequence ID" value="MDV6226503.1"/>
    <property type="molecule type" value="Genomic_DNA"/>
</dbReference>
<comment type="caution">
    <text evidence="8">The sequence shown here is derived from an EMBL/GenBank/DDBJ whole genome shotgun (WGS) entry which is preliminary data.</text>
</comment>
<keyword evidence="4" id="KW-0406">Ion transport</keyword>
<reference evidence="8 9" key="1">
    <citation type="submission" date="2023-10" db="EMBL/GenBank/DDBJ databases">
        <authorList>
            <person name="Venkata Ramana C."/>
            <person name="Sasikala C."/>
            <person name="Dhurka M."/>
        </authorList>
    </citation>
    <scope>NUCLEOTIDE SEQUENCE [LARGE SCALE GENOMIC DNA]</scope>
    <source>
        <strain evidence="8 9">KCTC 32151</strain>
    </source>
</reference>
<dbReference type="RefSeq" id="WP_297557924.1">
    <property type="nucleotide sequence ID" value="NZ_JAWLIP010000003.1"/>
</dbReference>
<accession>A0ABU4AJR6</accession>
<keyword evidence="9" id="KW-1185">Reference proteome</keyword>
<gene>
    <name evidence="8" type="ORF">R2G56_09415</name>
</gene>
<keyword evidence="3" id="KW-0813">Transport</keyword>
<name>A0ABU4AJR6_9HYPH</name>
<protein>
    <submittedName>
        <fullName evidence="8">Iron-siderophore ABC transporter substrate-binding protein</fullName>
    </submittedName>
</protein>
<proteinExistence type="inferred from homology"/>
<evidence type="ECO:0000256" key="3">
    <source>
        <dbReference type="ARBA" id="ARBA00022448"/>
    </source>
</evidence>
<comment type="similarity">
    <text evidence="2">Belongs to the bacterial solute-binding protein 8 family.</text>
</comment>
<evidence type="ECO:0000256" key="2">
    <source>
        <dbReference type="ARBA" id="ARBA00008814"/>
    </source>
</evidence>
<dbReference type="PANTHER" id="PTHR30532:SF21">
    <property type="entry name" value="SIDEROPHORE-BINDING LIPOPROTEIN YFIY-RELATED"/>
    <property type="match status" value="1"/>
</dbReference>
<comment type="subcellular location">
    <subcellularLocation>
        <location evidence="1">Cell envelope</location>
    </subcellularLocation>
</comment>
<dbReference type="InterPro" id="IPR051313">
    <property type="entry name" value="Bact_iron-sidero_bind"/>
</dbReference>
<dbReference type="CDD" id="cd01146">
    <property type="entry name" value="FhuD"/>
    <property type="match status" value="1"/>
</dbReference>
<feature type="domain" description="Fe/B12 periplasmic-binding" evidence="7">
    <location>
        <begin position="40"/>
        <end position="304"/>
    </location>
</feature>
<feature type="chain" id="PRO_5047415736" evidence="6">
    <location>
        <begin position="23"/>
        <end position="304"/>
    </location>
</feature>
<keyword evidence="4" id="KW-0408">Iron</keyword>
<feature type="signal peptide" evidence="6">
    <location>
        <begin position="1"/>
        <end position="22"/>
    </location>
</feature>
<organism evidence="8 9">
    <name type="scientific">Nitratireductor aquimarinus</name>
    <dbReference type="NCBI Taxonomy" id="889300"/>
    <lineage>
        <taxon>Bacteria</taxon>
        <taxon>Pseudomonadati</taxon>
        <taxon>Pseudomonadota</taxon>
        <taxon>Alphaproteobacteria</taxon>
        <taxon>Hyphomicrobiales</taxon>
        <taxon>Phyllobacteriaceae</taxon>
        <taxon>Nitratireductor</taxon>
    </lineage>
</organism>
<dbReference type="Gene3D" id="3.40.50.1980">
    <property type="entry name" value="Nitrogenase molybdenum iron protein domain"/>
    <property type="match status" value="2"/>
</dbReference>
<evidence type="ECO:0000256" key="4">
    <source>
        <dbReference type="ARBA" id="ARBA00022496"/>
    </source>
</evidence>
<keyword evidence="5 6" id="KW-0732">Signal</keyword>
<evidence type="ECO:0000256" key="6">
    <source>
        <dbReference type="SAM" id="SignalP"/>
    </source>
</evidence>
<evidence type="ECO:0000256" key="5">
    <source>
        <dbReference type="ARBA" id="ARBA00022729"/>
    </source>
</evidence>
<dbReference type="Proteomes" id="UP001185659">
    <property type="component" value="Unassembled WGS sequence"/>
</dbReference>